<comment type="caution">
    <text evidence="1">The sequence shown here is derived from an EMBL/GenBank/DDBJ whole genome shotgun (WGS) entry which is preliminary data.</text>
</comment>
<dbReference type="GeneID" id="36565296"/>
<proteinExistence type="predicted"/>
<dbReference type="Proteomes" id="UP000241107">
    <property type="component" value="Unassembled WGS sequence"/>
</dbReference>
<reference evidence="1 2" key="1">
    <citation type="submission" date="2018-03" db="EMBL/GenBank/DDBJ databases">
        <title>Candida pseudohaemulonii genome assembly and annotation.</title>
        <authorList>
            <person name="Munoz J.F."/>
            <person name="Gade L.G."/>
            <person name="Chow N.A."/>
            <person name="Litvintseva A.P."/>
            <person name="Loparev V.N."/>
            <person name="Cuomo C.A."/>
        </authorList>
    </citation>
    <scope>NUCLEOTIDE SEQUENCE [LARGE SCALE GENOMIC DNA]</scope>
    <source>
        <strain evidence="1 2">B12108</strain>
    </source>
</reference>
<sequence>MATRARKPALQKNTTQIQWFSESKKPHLAKPAALAFTRASTVPKHYDLAGVVPRSRKLGSEDPAGSSSIAEDPKYGFQLQQFRGTSPIRLCLEDNLTRTVVQKALHQLQQLQIPVPEIQNQRPLSSYSSLHALAKCPPDGH</sequence>
<keyword evidence="2" id="KW-1185">Reference proteome</keyword>
<evidence type="ECO:0000313" key="1">
    <source>
        <dbReference type="EMBL" id="PSK39299.1"/>
    </source>
</evidence>
<protein>
    <submittedName>
        <fullName evidence="1">Uncharacterized protein</fullName>
    </submittedName>
</protein>
<accession>A0A2P7YTL5</accession>
<evidence type="ECO:0000313" key="2">
    <source>
        <dbReference type="Proteomes" id="UP000241107"/>
    </source>
</evidence>
<organism evidence="1 2">
    <name type="scientific">Candidozyma pseudohaemuli</name>
    <dbReference type="NCBI Taxonomy" id="418784"/>
    <lineage>
        <taxon>Eukaryota</taxon>
        <taxon>Fungi</taxon>
        <taxon>Dikarya</taxon>
        <taxon>Ascomycota</taxon>
        <taxon>Saccharomycotina</taxon>
        <taxon>Pichiomycetes</taxon>
        <taxon>Metschnikowiaceae</taxon>
        <taxon>Candidozyma</taxon>
    </lineage>
</organism>
<gene>
    <name evidence="1" type="ORF">C7M61_001906</name>
</gene>
<name>A0A2P7YTL5_9ASCO</name>
<dbReference type="AlphaFoldDB" id="A0A2P7YTL5"/>
<dbReference type="VEuPathDB" id="FungiDB:C7M61_001906"/>
<dbReference type="EMBL" id="PYFQ01000003">
    <property type="protein sequence ID" value="PSK39299.1"/>
    <property type="molecule type" value="Genomic_DNA"/>
</dbReference>
<dbReference type="RefSeq" id="XP_024714436.1">
    <property type="nucleotide sequence ID" value="XM_024857300.1"/>
</dbReference>